<evidence type="ECO:0000313" key="3">
    <source>
        <dbReference type="Proteomes" id="UP000193100"/>
    </source>
</evidence>
<accession>A0A1W6K9G5</accession>
<dbReference type="RefSeq" id="WP_085680468.1">
    <property type="nucleotide sequence ID" value="NZ_CP020931.1"/>
</dbReference>
<dbReference type="AlphaFoldDB" id="A0A1W6K9G5"/>
<dbReference type="PROSITE" id="PS51184">
    <property type="entry name" value="JMJC"/>
    <property type="match status" value="1"/>
</dbReference>
<evidence type="ECO:0000313" key="2">
    <source>
        <dbReference type="EMBL" id="ARM84057.1"/>
    </source>
</evidence>
<protein>
    <recommendedName>
        <fullName evidence="1">JmjC domain-containing protein</fullName>
    </recommendedName>
</protein>
<feature type="domain" description="JmjC" evidence="1">
    <location>
        <begin position="113"/>
        <end position="268"/>
    </location>
</feature>
<dbReference type="EMBL" id="CP020931">
    <property type="protein sequence ID" value="ARM84057.1"/>
    <property type="molecule type" value="Genomic_DNA"/>
</dbReference>
<gene>
    <name evidence="2" type="ORF">MARSALSMR5_01980</name>
</gene>
<proteinExistence type="predicted"/>
<dbReference type="Proteomes" id="UP000193100">
    <property type="component" value="Chromosome"/>
</dbReference>
<evidence type="ECO:0000259" key="1">
    <source>
        <dbReference type="PROSITE" id="PS51184"/>
    </source>
</evidence>
<reference evidence="2 3" key="1">
    <citation type="submission" date="2017-04" db="EMBL/GenBank/DDBJ databases">
        <title>Genome Sequence of Marinobacter salarius strain SMR5 Isolated from a culture of the Diatom Skeletonema marinoi.</title>
        <authorList>
            <person name="Topel M."/>
            <person name="Pinder M.I.M."/>
            <person name="Johansson O.N."/>
            <person name="Kourtchenko O."/>
            <person name="Godhe A."/>
            <person name="Clarke A.K."/>
        </authorList>
    </citation>
    <scope>NUCLEOTIDE SEQUENCE [LARGE SCALE GENOMIC DNA]</scope>
    <source>
        <strain evidence="2 3">SMR5</strain>
    </source>
</reference>
<name>A0A1W6K9G5_9GAMM</name>
<dbReference type="GeneID" id="77255932"/>
<organism evidence="2 3">
    <name type="scientific">Marinobacter salarius</name>
    <dbReference type="NCBI Taxonomy" id="1420917"/>
    <lineage>
        <taxon>Bacteria</taxon>
        <taxon>Pseudomonadati</taxon>
        <taxon>Pseudomonadota</taxon>
        <taxon>Gammaproteobacteria</taxon>
        <taxon>Pseudomonadales</taxon>
        <taxon>Marinobacteraceae</taxon>
        <taxon>Marinobacter</taxon>
    </lineage>
</organism>
<sequence>MALGQFVDERYFERFSETTATRTLELDPAEFRQLYNREAFAFHHHLCDEPLLQFEELFKLCKRLPENSIKFRRGKVPVDINFDTSLAQNRDGLTLDSVIEHFDENESYLAIYNPETDPEYRDLIERILSEISRNILDVDSPITWYSTYIFMSTAQSVTPYHMDREMNFLFQIQGEKYAKLWSRFDERVMTSAERDTLLTDEGKKRPAYRQALERLSKNFELRPGIGLHHPFIAPHLISTKSDRSVTLAITYRTELSDVWSDAHNFNYYLRKAGLTPGPVGVDRKIDQRKATLMRCARKCLKPIRDLIK</sequence>
<dbReference type="Gene3D" id="2.60.120.650">
    <property type="entry name" value="Cupin"/>
    <property type="match status" value="1"/>
</dbReference>
<dbReference type="InterPro" id="IPR003347">
    <property type="entry name" value="JmjC_dom"/>
</dbReference>
<dbReference type="SUPFAM" id="SSF51197">
    <property type="entry name" value="Clavaminate synthase-like"/>
    <property type="match status" value="1"/>
</dbReference>